<evidence type="ECO:0000256" key="1">
    <source>
        <dbReference type="SAM" id="MobiDB-lite"/>
    </source>
</evidence>
<feature type="compositionally biased region" description="Low complexity" evidence="1">
    <location>
        <begin position="272"/>
        <end position="284"/>
    </location>
</feature>
<dbReference type="STRING" id="559295.C5DLK7"/>
<sequence length="355" mass="38137">MSTDTMYLNSSRRLPAAGKNKSSQLQKPEKKQTRSTRKNRTRQEASAAEVLPKPQTLPNGEKPDFGNSSKKQYGRKNHESSSAPRPYEARESAQKKNRSKDSSPSHVDTTPAKSPSVLERSAVRQLTPQSVANASPVVSPLPLSMAAPLTISPLPHQPGLYQQQHQQNQFQQNQYQQHQQFNAGYPYHHPQFSSLPLPAGAHQPNYALSTGAMPYFTSPQAPLMGLPAQQAPPFFGMPHPPPPVTIMPGHFPHTPPSLNNVPPPQMFQQTFSPASAPTSISSSTECSGPVTALPEEPRSSSATSNSTSSSTGASGSKKPSKKTRTSGKLGRGGYAGASFATSLPSITNLPKPSFT</sequence>
<keyword evidence="3" id="KW-1185">Reference proteome</keyword>
<feature type="compositionally biased region" description="Basic and acidic residues" evidence="1">
    <location>
        <begin position="87"/>
        <end position="103"/>
    </location>
</feature>
<feature type="compositionally biased region" description="Polar residues" evidence="1">
    <location>
        <begin position="256"/>
        <end position="271"/>
    </location>
</feature>
<reference evidence="2 3" key="1">
    <citation type="journal article" date="2009" name="Genome Res.">
        <title>Comparative genomics of protoploid Saccharomycetaceae.</title>
        <authorList>
            <consortium name="The Genolevures Consortium"/>
            <person name="Souciet J.-L."/>
            <person name="Dujon B."/>
            <person name="Gaillardin C."/>
            <person name="Johnston M."/>
            <person name="Baret P.V."/>
            <person name="Cliften P."/>
            <person name="Sherman D.J."/>
            <person name="Weissenbach J."/>
            <person name="Westhof E."/>
            <person name="Wincker P."/>
            <person name="Jubin C."/>
            <person name="Poulain J."/>
            <person name="Barbe V."/>
            <person name="Segurens B."/>
            <person name="Artiguenave F."/>
            <person name="Anthouard V."/>
            <person name="Vacherie B."/>
            <person name="Val M.-E."/>
            <person name="Fulton R.S."/>
            <person name="Minx P."/>
            <person name="Wilson R."/>
            <person name="Durrens P."/>
            <person name="Jean G."/>
            <person name="Marck C."/>
            <person name="Martin T."/>
            <person name="Nikolski M."/>
            <person name="Rolland T."/>
            <person name="Seret M.-L."/>
            <person name="Casaregola S."/>
            <person name="Despons L."/>
            <person name="Fairhead C."/>
            <person name="Fischer G."/>
            <person name="Lafontaine I."/>
            <person name="Leh V."/>
            <person name="Lemaire M."/>
            <person name="de Montigny J."/>
            <person name="Neuveglise C."/>
            <person name="Thierry A."/>
            <person name="Blanc-Lenfle I."/>
            <person name="Bleykasten C."/>
            <person name="Diffels J."/>
            <person name="Fritsch E."/>
            <person name="Frangeul L."/>
            <person name="Goeffon A."/>
            <person name="Jauniaux N."/>
            <person name="Kachouri-Lafond R."/>
            <person name="Payen C."/>
            <person name="Potier S."/>
            <person name="Pribylova L."/>
            <person name="Ozanne C."/>
            <person name="Richard G.-F."/>
            <person name="Sacerdot C."/>
            <person name="Straub M.-L."/>
            <person name="Talla E."/>
        </authorList>
    </citation>
    <scope>NUCLEOTIDE SEQUENCE [LARGE SCALE GENOMIC DNA]</scope>
    <source>
        <strain evidence="3">ATCC 56472 / CBS 6340 / NRRL Y-8284</strain>
    </source>
</reference>
<dbReference type="InParanoid" id="C5DLK7"/>
<dbReference type="GeneID" id="8293363"/>
<dbReference type="HOGENOM" id="CLU_676271_0_0_1"/>
<dbReference type="Proteomes" id="UP000002036">
    <property type="component" value="Chromosome G"/>
</dbReference>
<dbReference type="EMBL" id="CU928171">
    <property type="protein sequence ID" value="CAR24668.1"/>
    <property type="molecule type" value="Genomic_DNA"/>
</dbReference>
<protein>
    <submittedName>
        <fullName evidence="2">KLTH0G01474p</fullName>
    </submittedName>
</protein>
<feature type="region of interest" description="Disordered" evidence="1">
    <location>
        <begin position="1"/>
        <end position="119"/>
    </location>
</feature>
<evidence type="ECO:0000313" key="3">
    <source>
        <dbReference type="Proteomes" id="UP000002036"/>
    </source>
</evidence>
<feature type="compositionally biased region" description="Polar residues" evidence="1">
    <location>
        <begin position="339"/>
        <end position="355"/>
    </location>
</feature>
<feature type="compositionally biased region" description="Polar residues" evidence="1">
    <location>
        <begin position="104"/>
        <end position="113"/>
    </location>
</feature>
<feature type="region of interest" description="Disordered" evidence="1">
    <location>
        <begin position="250"/>
        <end position="355"/>
    </location>
</feature>
<dbReference type="OMA" id="TMFINSA"/>
<name>C5DLK7_LACTC</name>
<dbReference type="RefSeq" id="XP_002555105.1">
    <property type="nucleotide sequence ID" value="XM_002555059.1"/>
</dbReference>
<feature type="compositionally biased region" description="Low complexity" evidence="1">
    <location>
        <begin position="299"/>
        <end position="317"/>
    </location>
</feature>
<accession>C5DLK7</accession>
<evidence type="ECO:0000313" key="2">
    <source>
        <dbReference type="EMBL" id="CAR24668.1"/>
    </source>
</evidence>
<proteinExistence type="predicted"/>
<dbReference type="AlphaFoldDB" id="C5DLK7"/>
<organism evidence="2 3">
    <name type="scientific">Lachancea thermotolerans (strain ATCC 56472 / CBS 6340 / NRRL Y-8284)</name>
    <name type="common">Yeast</name>
    <name type="synonym">Kluyveromyces thermotolerans</name>
    <dbReference type="NCBI Taxonomy" id="559295"/>
    <lineage>
        <taxon>Eukaryota</taxon>
        <taxon>Fungi</taxon>
        <taxon>Dikarya</taxon>
        <taxon>Ascomycota</taxon>
        <taxon>Saccharomycotina</taxon>
        <taxon>Saccharomycetes</taxon>
        <taxon>Saccharomycetales</taxon>
        <taxon>Saccharomycetaceae</taxon>
        <taxon>Lachancea</taxon>
    </lineage>
</organism>
<gene>
    <name evidence="2" type="ordered locus">KLTH0G01474g</name>
</gene>
<dbReference type="KEGG" id="lth:KLTH0G01474g"/>
<feature type="compositionally biased region" description="Polar residues" evidence="1">
    <location>
        <begin position="1"/>
        <end position="12"/>
    </location>
</feature>
<dbReference type="eggNOG" id="ENOG502S7HY">
    <property type="taxonomic scope" value="Eukaryota"/>
</dbReference>
<dbReference type="OrthoDB" id="4069652at2759"/>